<dbReference type="CDD" id="cd01896">
    <property type="entry name" value="DRG"/>
    <property type="match status" value="1"/>
</dbReference>
<dbReference type="InterPro" id="IPR005225">
    <property type="entry name" value="Small_GTP-bd"/>
</dbReference>
<dbReference type="PROSITE" id="PS51880">
    <property type="entry name" value="TGS"/>
    <property type="match status" value="1"/>
</dbReference>
<keyword evidence="2" id="KW-0342">GTP-binding</keyword>
<dbReference type="PRINTS" id="PR00326">
    <property type="entry name" value="GTP1OBG"/>
</dbReference>
<dbReference type="InterPro" id="IPR006073">
    <property type="entry name" value="GTP-bd"/>
</dbReference>
<dbReference type="InterPro" id="IPR012675">
    <property type="entry name" value="Beta-grasp_dom_sf"/>
</dbReference>
<dbReference type="InterPro" id="IPR027417">
    <property type="entry name" value="P-loop_NTPase"/>
</dbReference>
<dbReference type="GO" id="GO:0003924">
    <property type="term" value="F:GTPase activity"/>
    <property type="evidence" value="ECO:0007669"/>
    <property type="project" value="InterPro"/>
</dbReference>
<dbReference type="AlphaFoldDB" id="A0A832VZY3"/>
<dbReference type="PANTHER" id="PTHR43127">
    <property type="entry name" value="DEVELOPMENTALLY-REGULATED GTP-BINDING PROTEIN 2"/>
    <property type="match status" value="1"/>
</dbReference>
<dbReference type="GO" id="GO:0005525">
    <property type="term" value="F:GTP binding"/>
    <property type="evidence" value="ECO:0007669"/>
    <property type="project" value="UniProtKB-KW"/>
</dbReference>
<sequence length="364" mass="40554">MVSIEEQIRAVEEEIRTTPYNKATSHHIGRLKAKLARLREQREKRTASAGGGEGYAVKKSGHATVVLVGFPSVGKSTLLNAITDAKSEVAPYEFTTLDVVPGVMEHRGARIQVLDVPGLIRGAAHGRGRGREVLSVIRVADLIVMLIDPFDVQQLSVLEQELYDAGIRINRRPPDVHITRTDRGGVRISTTVPISLDEGTIRAVLAEYRIHNAHVVIREDITVDELIDVLSGSRSYLRAIVVFTKADLCSGELKESLAREHPDALFISAEKGEGLEHLKDRIYEELGFIRVFLKPQGEPPDLDEPLVIRKGARVRDVCEVLHRDFVSKFRYGRVWGRSAKHEGQRVGLEHELEDGDVLTIVIDR</sequence>
<feature type="domain" description="OBG-type G" evidence="3">
    <location>
        <begin position="63"/>
        <end position="287"/>
    </location>
</feature>
<evidence type="ECO:0000313" key="6">
    <source>
        <dbReference type="Proteomes" id="UP000600363"/>
    </source>
</evidence>
<dbReference type="InterPro" id="IPR004095">
    <property type="entry name" value="TGS"/>
</dbReference>
<evidence type="ECO:0000313" key="5">
    <source>
        <dbReference type="EMBL" id="HIH69740.1"/>
    </source>
</evidence>
<dbReference type="SUPFAM" id="SSF52540">
    <property type="entry name" value="P-loop containing nucleoside triphosphate hydrolases"/>
    <property type="match status" value="1"/>
</dbReference>
<dbReference type="Gene3D" id="3.40.50.300">
    <property type="entry name" value="P-loop containing nucleotide triphosphate hydrolases"/>
    <property type="match status" value="1"/>
</dbReference>
<evidence type="ECO:0000256" key="2">
    <source>
        <dbReference type="ARBA" id="ARBA00023134"/>
    </source>
</evidence>
<name>A0A832VZY3_9EURY</name>
<dbReference type="Proteomes" id="UP000600363">
    <property type="component" value="Unassembled WGS sequence"/>
</dbReference>
<dbReference type="InterPro" id="IPR045001">
    <property type="entry name" value="DRG"/>
</dbReference>
<keyword evidence="1" id="KW-0547">Nucleotide-binding</keyword>
<reference evidence="5" key="1">
    <citation type="journal article" date="2020" name="bioRxiv">
        <title>A rank-normalized archaeal taxonomy based on genome phylogeny resolves widespread incomplete and uneven classifications.</title>
        <authorList>
            <person name="Rinke C."/>
            <person name="Chuvochina M."/>
            <person name="Mussig A.J."/>
            <person name="Chaumeil P.-A."/>
            <person name="Waite D.W."/>
            <person name="Whitman W.B."/>
            <person name="Parks D.H."/>
            <person name="Hugenholtz P."/>
        </authorList>
    </citation>
    <scope>NUCLEOTIDE SEQUENCE</scope>
    <source>
        <strain evidence="5">UBA12518</strain>
    </source>
</reference>
<evidence type="ECO:0000259" key="3">
    <source>
        <dbReference type="PROSITE" id="PS51710"/>
    </source>
</evidence>
<dbReference type="Pfam" id="PF01926">
    <property type="entry name" value="MMR_HSR1"/>
    <property type="match status" value="1"/>
</dbReference>
<dbReference type="InterPro" id="IPR031167">
    <property type="entry name" value="G_OBG"/>
</dbReference>
<evidence type="ECO:0000259" key="4">
    <source>
        <dbReference type="PROSITE" id="PS51880"/>
    </source>
</evidence>
<dbReference type="InterPro" id="IPR012676">
    <property type="entry name" value="TGS-like"/>
</dbReference>
<dbReference type="SUPFAM" id="SSF81271">
    <property type="entry name" value="TGS-like"/>
    <property type="match status" value="1"/>
</dbReference>
<dbReference type="FunFam" id="3.10.20.30:FF:000003">
    <property type="entry name" value="Developmentally-regulated GTP-binding protein 1"/>
    <property type="match status" value="1"/>
</dbReference>
<dbReference type="RefSeq" id="WP_042685702.1">
    <property type="nucleotide sequence ID" value="NZ_DUIH01000012.1"/>
</dbReference>
<dbReference type="EMBL" id="DUIH01000012">
    <property type="protein sequence ID" value="HIH69740.1"/>
    <property type="molecule type" value="Genomic_DNA"/>
</dbReference>
<dbReference type="InterPro" id="IPR031662">
    <property type="entry name" value="GTP-binding_2"/>
</dbReference>
<dbReference type="Pfam" id="PF16897">
    <property type="entry name" value="MMR_HSR1_Xtn"/>
    <property type="match status" value="1"/>
</dbReference>
<dbReference type="Gene3D" id="6.10.140.1070">
    <property type="match status" value="1"/>
</dbReference>
<dbReference type="PROSITE" id="PS51710">
    <property type="entry name" value="G_OBG"/>
    <property type="match status" value="1"/>
</dbReference>
<organism evidence="5 6">
    <name type="scientific">Methermicoccus shengliensis</name>
    <dbReference type="NCBI Taxonomy" id="660064"/>
    <lineage>
        <taxon>Archaea</taxon>
        <taxon>Methanobacteriati</taxon>
        <taxon>Methanobacteriota</taxon>
        <taxon>Stenosarchaea group</taxon>
        <taxon>Methanomicrobia</taxon>
        <taxon>Methanosarcinales</taxon>
        <taxon>Methermicoccaceae</taxon>
        <taxon>Methermicoccus</taxon>
    </lineage>
</organism>
<dbReference type="Gene3D" id="3.10.20.30">
    <property type="match status" value="1"/>
</dbReference>
<accession>A0A832VZY3</accession>
<evidence type="ECO:0000256" key="1">
    <source>
        <dbReference type="ARBA" id="ARBA00022741"/>
    </source>
</evidence>
<dbReference type="Pfam" id="PF02824">
    <property type="entry name" value="TGS"/>
    <property type="match status" value="1"/>
</dbReference>
<gene>
    <name evidence="5" type="ORF">HA299_03845</name>
</gene>
<comment type="caution">
    <text evidence="5">The sequence shown here is derived from an EMBL/GenBank/DDBJ whole genome shotgun (WGS) entry which is preliminary data.</text>
</comment>
<proteinExistence type="predicted"/>
<protein>
    <submittedName>
        <fullName evidence="5">GTP-binding protein</fullName>
    </submittedName>
</protein>
<dbReference type="NCBIfam" id="TIGR00231">
    <property type="entry name" value="small_GTP"/>
    <property type="match status" value="1"/>
</dbReference>
<feature type="domain" description="TGS" evidence="4">
    <location>
        <begin position="287"/>
        <end position="362"/>
    </location>
</feature>
<dbReference type="CDD" id="cd01666">
    <property type="entry name" value="TGS_DRG"/>
    <property type="match status" value="1"/>
</dbReference>